<dbReference type="Pfam" id="PF01497">
    <property type="entry name" value="Peripla_BP_2"/>
    <property type="match status" value="1"/>
</dbReference>
<dbReference type="InterPro" id="IPR054828">
    <property type="entry name" value="Vit_B12_bind_prot"/>
</dbReference>
<evidence type="ECO:0000313" key="3">
    <source>
        <dbReference type="EMBL" id="MBT1696588.1"/>
    </source>
</evidence>
<gene>
    <name evidence="3" type="ORF">KK083_06875</name>
</gene>
<accession>A0AAP2DHN8</accession>
<protein>
    <submittedName>
        <fullName evidence="3">ABC transporter substrate-binding protein</fullName>
    </submittedName>
</protein>
<dbReference type="PANTHER" id="PTHR30535:SF35">
    <property type="entry name" value="PERIPLASMIC BINDING PROTEIN"/>
    <property type="match status" value="1"/>
</dbReference>
<keyword evidence="4" id="KW-1185">Reference proteome</keyword>
<name>A0AAP2DHN8_9BACT</name>
<dbReference type="PROSITE" id="PS50983">
    <property type="entry name" value="FE_B12_PBP"/>
    <property type="match status" value="1"/>
</dbReference>
<dbReference type="NCBIfam" id="NF038402">
    <property type="entry name" value="TroA_like"/>
    <property type="match status" value="1"/>
</dbReference>
<proteinExistence type="predicted"/>
<organism evidence="3 4">
    <name type="scientific">Chryseosolibacter histidini</name>
    <dbReference type="NCBI Taxonomy" id="2782349"/>
    <lineage>
        <taxon>Bacteria</taxon>
        <taxon>Pseudomonadati</taxon>
        <taxon>Bacteroidota</taxon>
        <taxon>Cytophagia</taxon>
        <taxon>Cytophagales</taxon>
        <taxon>Chryseotaleaceae</taxon>
        <taxon>Chryseosolibacter</taxon>
    </lineage>
</organism>
<dbReference type="AlphaFoldDB" id="A0AAP2DHN8"/>
<dbReference type="InterPro" id="IPR050902">
    <property type="entry name" value="ABC_Transporter_SBP"/>
</dbReference>
<dbReference type="EMBL" id="JAHESF010000005">
    <property type="protein sequence ID" value="MBT1696588.1"/>
    <property type="molecule type" value="Genomic_DNA"/>
</dbReference>
<sequence>MPDRSFFDQLGNKLTLPRPPQRIVSLVPSQTELLHHLGLHQQVVGITKFCVHPHEWLKTKQIIGGTKQFHFDAIEALQPDLIIGNKEENYKDGIEKLQQQYPVWMSDITSLNDAITMIRSIGELTSSETRAAAIISSITSAFATLKKHDSKRVLYLIWRKPWMAAGSQTFINTMLEMLGLVNCLAGKPRYPEITSDEIATLRPDVILLSSEPYPFQEKHYNEIQQLAPTARIMLVDGEMFSWYGSRLMYAPEYLNKLEF</sequence>
<evidence type="ECO:0000259" key="2">
    <source>
        <dbReference type="PROSITE" id="PS50983"/>
    </source>
</evidence>
<dbReference type="InterPro" id="IPR002491">
    <property type="entry name" value="ABC_transptr_periplasmic_BD"/>
</dbReference>
<dbReference type="Gene3D" id="3.40.50.1980">
    <property type="entry name" value="Nitrogenase molybdenum iron protein domain"/>
    <property type="match status" value="2"/>
</dbReference>
<dbReference type="PANTHER" id="PTHR30535">
    <property type="entry name" value="VITAMIN B12-BINDING PROTEIN"/>
    <property type="match status" value="1"/>
</dbReference>
<dbReference type="Proteomes" id="UP001319200">
    <property type="component" value="Unassembled WGS sequence"/>
</dbReference>
<evidence type="ECO:0000313" key="4">
    <source>
        <dbReference type="Proteomes" id="UP001319200"/>
    </source>
</evidence>
<dbReference type="SUPFAM" id="SSF53807">
    <property type="entry name" value="Helical backbone' metal receptor"/>
    <property type="match status" value="1"/>
</dbReference>
<dbReference type="RefSeq" id="WP_254161868.1">
    <property type="nucleotide sequence ID" value="NZ_JAHESF010000005.1"/>
</dbReference>
<keyword evidence="1" id="KW-0732">Signal</keyword>
<reference evidence="3 4" key="1">
    <citation type="submission" date="2021-05" db="EMBL/GenBank/DDBJ databases">
        <title>A Polyphasic approach of four new species of the genus Ohtaekwangia: Ohtaekwangia histidinii sp. nov., Ohtaekwangia cretensis sp. nov., Ohtaekwangia indiensis sp. nov., Ohtaekwangia reichenbachii sp. nov. from diverse environment.</title>
        <authorList>
            <person name="Octaviana S."/>
        </authorList>
    </citation>
    <scope>NUCLEOTIDE SEQUENCE [LARGE SCALE GENOMIC DNA]</scope>
    <source>
        <strain evidence="3 4">PWU4</strain>
    </source>
</reference>
<evidence type="ECO:0000256" key="1">
    <source>
        <dbReference type="ARBA" id="ARBA00022729"/>
    </source>
</evidence>
<comment type="caution">
    <text evidence="3">The sequence shown here is derived from an EMBL/GenBank/DDBJ whole genome shotgun (WGS) entry which is preliminary data.</text>
</comment>
<feature type="domain" description="Fe/B12 periplasmic-binding" evidence="2">
    <location>
        <begin position="22"/>
        <end position="259"/>
    </location>
</feature>